<comment type="caution">
    <text evidence="9">The sequence shown here is derived from an EMBL/GenBank/DDBJ whole genome shotgun (WGS) entry which is preliminary data.</text>
</comment>
<dbReference type="OrthoDB" id="10254418at2759"/>
<keyword evidence="5 8" id="KW-0812">Transmembrane</keyword>
<dbReference type="AlphaFoldDB" id="A0A9P3UIT2"/>
<feature type="transmembrane region" description="Helical" evidence="8">
    <location>
        <begin position="228"/>
        <end position="247"/>
    </location>
</feature>
<evidence type="ECO:0000256" key="4">
    <source>
        <dbReference type="ARBA" id="ARBA00022519"/>
    </source>
</evidence>
<dbReference type="PANTHER" id="PTHR30574">
    <property type="entry name" value="INNER MEMBRANE PROTEIN YEDE"/>
    <property type="match status" value="1"/>
</dbReference>
<feature type="transmembrane region" description="Helical" evidence="8">
    <location>
        <begin position="188"/>
        <end position="208"/>
    </location>
</feature>
<organism evidence="9 10">
    <name type="scientific">Lyophyllum shimeji</name>
    <name type="common">Hon-shimeji</name>
    <name type="synonym">Tricholoma shimeji</name>
    <dbReference type="NCBI Taxonomy" id="47721"/>
    <lineage>
        <taxon>Eukaryota</taxon>
        <taxon>Fungi</taxon>
        <taxon>Dikarya</taxon>
        <taxon>Basidiomycota</taxon>
        <taxon>Agaricomycotina</taxon>
        <taxon>Agaricomycetes</taxon>
        <taxon>Agaricomycetidae</taxon>
        <taxon>Agaricales</taxon>
        <taxon>Tricholomatineae</taxon>
        <taxon>Lyophyllaceae</taxon>
        <taxon>Lyophyllum</taxon>
    </lineage>
</organism>
<dbReference type="Proteomes" id="UP001063166">
    <property type="component" value="Unassembled WGS sequence"/>
</dbReference>
<comment type="subcellular location">
    <subcellularLocation>
        <location evidence="1">Cell inner membrane</location>
        <topology evidence="1">Multi-pass membrane protein</topology>
    </subcellularLocation>
</comment>
<keyword evidence="7 8" id="KW-0472">Membrane</keyword>
<dbReference type="InterPro" id="IPR007272">
    <property type="entry name" value="Sulf_transp_TsuA/YedE"/>
</dbReference>
<keyword evidence="3" id="KW-1003">Cell membrane</keyword>
<keyword evidence="6 8" id="KW-1133">Transmembrane helix</keyword>
<keyword evidence="2" id="KW-0813">Transport</keyword>
<dbReference type="GO" id="GO:0005886">
    <property type="term" value="C:plasma membrane"/>
    <property type="evidence" value="ECO:0007669"/>
    <property type="project" value="UniProtKB-SubCell"/>
</dbReference>
<evidence type="ECO:0000256" key="2">
    <source>
        <dbReference type="ARBA" id="ARBA00022448"/>
    </source>
</evidence>
<gene>
    <name evidence="9" type="ORF">LshimejAT787_0204180</name>
</gene>
<accession>A0A9P3UIT2</accession>
<evidence type="ECO:0000256" key="8">
    <source>
        <dbReference type="SAM" id="Phobius"/>
    </source>
</evidence>
<name>A0A9P3UIT2_LYOSH</name>
<feature type="transmembrane region" description="Helical" evidence="8">
    <location>
        <begin position="305"/>
        <end position="322"/>
    </location>
</feature>
<evidence type="ECO:0000256" key="6">
    <source>
        <dbReference type="ARBA" id="ARBA00022989"/>
    </source>
</evidence>
<evidence type="ECO:0000313" key="9">
    <source>
        <dbReference type="EMBL" id="GLB34853.1"/>
    </source>
</evidence>
<evidence type="ECO:0000256" key="1">
    <source>
        <dbReference type="ARBA" id="ARBA00004429"/>
    </source>
</evidence>
<feature type="transmembrane region" description="Helical" evidence="8">
    <location>
        <begin position="150"/>
        <end position="167"/>
    </location>
</feature>
<evidence type="ECO:0000256" key="5">
    <source>
        <dbReference type="ARBA" id="ARBA00022692"/>
    </source>
</evidence>
<keyword evidence="10" id="KW-1185">Reference proteome</keyword>
<evidence type="ECO:0000256" key="7">
    <source>
        <dbReference type="ARBA" id="ARBA00023136"/>
    </source>
</evidence>
<protein>
    <submittedName>
        <fullName evidence="9">Sulphur transport</fullName>
    </submittedName>
</protein>
<sequence>MSSPTPVQSFLGGIGLSLPVHALLLLNGNVFGISGFLHRAVRGGKEAAVAVSGLVLGGAYVGFQEGGGPQPFNVGVGRLALAGFLVGLGSKLSNGCTSGHMICGVSRFSVRSIVATVTFFITGVLTVRALPSDLPPTRSMDWTFGANGQALLAMQAVVAVLLYSWVARNQQPPSKEDSLPETQSKSRLLAFFASAFEFALALRLSNLSEPTRVLSFLSLPWHPAFDPSLAFLAVGALLMSIVLYQGFRGSEKPLLGGRWSVPKGGPIDAKLIAGAAIFGIGWGLAGVCPGPALVNLGRALSGGSGILPSATWVAAAAAGGLFA</sequence>
<dbReference type="InterPro" id="IPR046513">
    <property type="entry name" value="DUF6691"/>
</dbReference>
<dbReference type="Pfam" id="PF20398">
    <property type="entry name" value="DUF6691"/>
    <property type="match status" value="1"/>
</dbReference>
<feature type="transmembrane region" description="Helical" evidence="8">
    <location>
        <begin position="6"/>
        <end position="26"/>
    </location>
</feature>
<dbReference type="PANTHER" id="PTHR30574:SF1">
    <property type="entry name" value="SULPHUR TRANSPORT DOMAIN-CONTAINING PROTEIN"/>
    <property type="match status" value="1"/>
</dbReference>
<proteinExistence type="predicted"/>
<dbReference type="Pfam" id="PF04143">
    <property type="entry name" value="Sulf_transp"/>
    <property type="match status" value="1"/>
</dbReference>
<feature type="transmembrane region" description="Helical" evidence="8">
    <location>
        <begin position="113"/>
        <end position="130"/>
    </location>
</feature>
<evidence type="ECO:0000313" key="10">
    <source>
        <dbReference type="Proteomes" id="UP001063166"/>
    </source>
</evidence>
<dbReference type="EMBL" id="BRPK01000002">
    <property type="protein sequence ID" value="GLB34853.1"/>
    <property type="molecule type" value="Genomic_DNA"/>
</dbReference>
<evidence type="ECO:0000256" key="3">
    <source>
        <dbReference type="ARBA" id="ARBA00022475"/>
    </source>
</evidence>
<feature type="transmembrane region" description="Helical" evidence="8">
    <location>
        <begin position="267"/>
        <end position="285"/>
    </location>
</feature>
<reference evidence="9" key="1">
    <citation type="submission" date="2022-07" db="EMBL/GenBank/DDBJ databases">
        <title>The genome of Lyophyllum shimeji provides insight into the initial evolution of ectomycorrhizal fungal genome.</title>
        <authorList>
            <person name="Kobayashi Y."/>
            <person name="Shibata T."/>
            <person name="Hirakawa H."/>
            <person name="Shigenobu S."/>
            <person name="Nishiyama T."/>
            <person name="Yamada A."/>
            <person name="Hasebe M."/>
            <person name="Kawaguchi M."/>
        </authorList>
    </citation>
    <scope>NUCLEOTIDE SEQUENCE</scope>
    <source>
        <strain evidence="9">AT787</strain>
    </source>
</reference>
<keyword evidence="4" id="KW-0997">Cell inner membrane</keyword>